<evidence type="ECO:0000259" key="9">
    <source>
        <dbReference type="PROSITE" id="PS51195"/>
    </source>
</evidence>
<dbReference type="SUPFAM" id="SSF52540">
    <property type="entry name" value="P-loop containing nucleoside triphosphate hydrolases"/>
    <property type="match status" value="1"/>
</dbReference>
<dbReference type="PROSITE" id="PS51192">
    <property type="entry name" value="HELICASE_ATP_BIND_1"/>
    <property type="match status" value="1"/>
</dbReference>
<dbReference type="PROSITE" id="PS51195">
    <property type="entry name" value="Q_MOTIF"/>
    <property type="match status" value="1"/>
</dbReference>
<evidence type="ECO:0000256" key="7">
    <source>
        <dbReference type="SAM" id="MobiDB-lite"/>
    </source>
</evidence>
<evidence type="ECO:0000256" key="3">
    <source>
        <dbReference type="ARBA" id="ARBA00022806"/>
    </source>
</evidence>
<feature type="compositionally biased region" description="Low complexity" evidence="7">
    <location>
        <begin position="49"/>
        <end position="64"/>
    </location>
</feature>
<keyword evidence="2 6" id="KW-0378">Hydrolase</keyword>
<keyword evidence="11" id="KW-1185">Reference proteome</keyword>
<proteinExistence type="inferred from homology"/>
<dbReference type="EMBL" id="BFEA01000277">
    <property type="protein sequence ID" value="GBG77809.1"/>
    <property type="molecule type" value="Genomic_DNA"/>
</dbReference>
<dbReference type="PANTHER" id="PTHR24031">
    <property type="entry name" value="RNA HELICASE"/>
    <property type="match status" value="1"/>
</dbReference>
<evidence type="ECO:0000256" key="4">
    <source>
        <dbReference type="ARBA" id="ARBA00022840"/>
    </source>
</evidence>
<dbReference type="EC" id="3.6.4.13" evidence="6"/>
<protein>
    <recommendedName>
        <fullName evidence="6">ATP-dependent RNA helicase</fullName>
        <ecNumber evidence="6">3.6.4.13</ecNumber>
    </recommendedName>
</protein>
<feature type="domain" description="Helicase ATP-binding" evidence="8">
    <location>
        <begin position="302"/>
        <end position="401"/>
    </location>
</feature>
<gene>
    <name evidence="10" type="ORF">CBR_g25740</name>
</gene>
<reference evidence="10 11" key="1">
    <citation type="journal article" date="2018" name="Cell">
        <title>The Chara Genome: Secondary Complexity and Implications for Plant Terrestrialization.</title>
        <authorList>
            <person name="Nishiyama T."/>
            <person name="Sakayama H."/>
            <person name="Vries J.D."/>
            <person name="Buschmann H."/>
            <person name="Saint-Marcoux D."/>
            <person name="Ullrich K.K."/>
            <person name="Haas F.B."/>
            <person name="Vanderstraeten L."/>
            <person name="Becker D."/>
            <person name="Lang D."/>
            <person name="Vosolsobe S."/>
            <person name="Rombauts S."/>
            <person name="Wilhelmsson P.K.I."/>
            <person name="Janitza P."/>
            <person name="Kern R."/>
            <person name="Heyl A."/>
            <person name="Rumpler F."/>
            <person name="Villalobos L.I.A.C."/>
            <person name="Clay J.M."/>
            <person name="Skokan R."/>
            <person name="Toyoda A."/>
            <person name="Suzuki Y."/>
            <person name="Kagoshima H."/>
            <person name="Schijlen E."/>
            <person name="Tajeshwar N."/>
            <person name="Catarino B."/>
            <person name="Hetherington A.J."/>
            <person name="Saltykova A."/>
            <person name="Bonnot C."/>
            <person name="Breuninger H."/>
            <person name="Symeonidi A."/>
            <person name="Radhakrishnan G.V."/>
            <person name="Van Nieuwerburgh F."/>
            <person name="Deforce D."/>
            <person name="Chang C."/>
            <person name="Karol K.G."/>
            <person name="Hedrich R."/>
            <person name="Ulvskov P."/>
            <person name="Glockner G."/>
            <person name="Delwiche C.F."/>
            <person name="Petrasek J."/>
            <person name="Van de Peer Y."/>
            <person name="Friml J."/>
            <person name="Beilby M."/>
            <person name="Dolan L."/>
            <person name="Kohara Y."/>
            <person name="Sugano S."/>
            <person name="Fujiyama A."/>
            <person name="Delaux P.-M."/>
            <person name="Quint M."/>
            <person name="TheiBen G."/>
            <person name="Hagemann M."/>
            <person name="Harholt J."/>
            <person name="Dunand C."/>
            <person name="Zachgo S."/>
            <person name="Langdale J."/>
            <person name="Maumus F."/>
            <person name="Straeten D.V.D."/>
            <person name="Gould S.B."/>
            <person name="Rensing S.A."/>
        </authorList>
    </citation>
    <scope>NUCLEOTIDE SEQUENCE [LARGE SCALE GENOMIC DNA]</scope>
    <source>
        <strain evidence="10 11">S276</strain>
    </source>
</reference>
<dbReference type="Proteomes" id="UP000265515">
    <property type="component" value="Unassembled WGS sequence"/>
</dbReference>
<comment type="domain">
    <text evidence="6">The Q motif is unique to and characteristic of the DEAD box family of RNA helicases and controls ATP binding and hydrolysis.</text>
</comment>
<comment type="catalytic activity">
    <reaction evidence="6">
        <text>ATP + H2O = ADP + phosphate + H(+)</text>
        <dbReference type="Rhea" id="RHEA:13065"/>
        <dbReference type="ChEBI" id="CHEBI:15377"/>
        <dbReference type="ChEBI" id="CHEBI:15378"/>
        <dbReference type="ChEBI" id="CHEBI:30616"/>
        <dbReference type="ChEBI" id="CHEBI:43474"/>
        <dbReference type="ChEBI" id="CHEBI:456216"/>
        <dbReference type="EC" id="3.6.4.13"/>
    </reaction>
</comment>
<dbReference type="GO" id="GO:0005524">
    <property type="term" value="F:ATP binding"/>
    <property type="evidence" value="ECO:0007669"/>
    <property type="project" value="UniProtKB-UniRule"/>
</dbReference>
<feature type="compositionally biased region" description="Basic and acidic residues" evidence="7">
    <location>
        <begin position="88"/>
        <end position="104"/>
    </location>
</feature>
<comment type="caution">
    <text evidence="10">The sequence shown here is derived from an EMBL/GenBank/DDBJ whole genome shotgun (WGS) entry which is preliminary data.</text>
</comment>
<evidence type="ECO:0000313" key="11">
    <source>
        <dbReference type="Proteomes" id="UP000265515"/>
    </source>
</evidence>
<dbReference type="OrthoDB" id="422663at2759"/>
<keyword evidence="1 6" id="KW-0547">Nucleotide-binding</keyword>
<accession>A0A388L679</accession>
<feature type="short sequence motif" description="Q motif" evidence="5">
    <location>
        <begin position="270"/>
        <end position="299"/>
    </location>
</feature>
<sequence>MLVNVVAAPTTEVRRKTFLERKREVQKEKRQNQKAIARNEQGDEHVTRGTDGTYGTQTTHGTNTESNKWGAPRTTAAPCSAKAPRWNGKSDRQDVKETRLESKPKHIGGAKGFHSVARYDPSAQLLRPPAMHVKSTSYGCSAASRAKEESNNEEDDELVEQETENTETSSEIGSKERGNGIRHTEIESMDMETNTLRGMSVQERKRAKRDQWSERGEEEGSGGARASGTARFNGGQDRQAAVHNDEPTKSKVDMRKMLPEDIAAQVFAATKFSELGLAPRLVEHLEGVLGFSVPTHVQKVAIPLLLSGRDVLVNAETGTGKTLVYLLPIIHGLQEYSRRVSRNDGTFALILAPTRELCLQIYNVAKQVVAQRYHWLVPGYLIGGELKKKEKARLRKGNGLV</sequence>
<feature type="region of interest" description="Disordered" evidence="7">
    <location>
        <begin position="22"/>
        <end position="113"/>
    </location>
</feature>
<dbReference type="AlphaFoldDB" id="A0A388L679"/>
<dbReference type="GO" id="GO:0003723">
    <property type="term" value="F:RNA binding"/>
    <property type="evidence" value="ECO:0007669"/>
    <property type="project" value="UniProtKB-UniRule"/>
</dbReference>
<dbReference type="InterPro" id="IPR014001">
    <property type="entry name" value="Helicase_ATP-bd"/>
</dbReference>
<organism evidence="10 11">
    <name type="scientific">Chara braunii</name>
    <name type="common">Braun's stonewort</name>
    <dbReference type="NCBI Taxonomy" id="69332"/>
    <lineage>
        <taxon>Eukaryota</taxon>
        <taxon>Viridiplantae</taxon>
        <taxon>Streptophyta</taxon>
        <taxon>Charophyceae</taxon>
        <taxon>Charales</taxon>
        <taxon>Characeae</taxon>
        <taxon>Chara</taxon>
    </lineage>
</organism>
<dbReference type="InterPro" id="IPR014014">
    <property type="entry name" value="RNA_helicase_DEAD_Q_motif"/>
</dbReference>
<feature type="domain" description="DEAD-box RNA helicase Q" evidence="9">
    <location>
        <begin position="270"/>
        <end position="299"/>
    </location>
</feature>
<feature type="compositionally biased region" description="Acidic residues" evidence="7">
    <location>
        <begin position="151"/>
        <end position="165"/>
    </location>
</feature>
<dbReference type="Gramene" id="GBG77809">
    <property type="protein sequence ID" value="GBG77809"/>
    <property type="gene ID" value="CBR_g25740"/>
</dbReference>
<comment type="function">
    <text evidence="6">RNA helicase.</text>
</comment>
<comment type="similarity">
    <text evidence="6">Belongs to the DEAD box helicase family.</text>
</comment>
<dbReference type="GO" id="GO:0003724">
    <property type="term" value="F:RNA helicase activity"/>
    <property type="evidence" value="ECO:0007669"/>
    <property type="project" value="UniProtKB-EC"/>
</dbReference>
<keyword evidence="6" id="KW-0694">RNA-binding</keyword>
<dbReference type="InterPro" id="IPR011545">
    <property type="entry name" value="DEAD/DEAH_box_helicase_dom"/>
</dbReference>
<evidence type="ECO:0000256" key="5">
    <source>
        <dbReference type="PROSITE-ProRule" id="PRU00552"/>
    </source>
</evidence>
<evidence type="ECO:0000256" key="1">
    <source>
        <dbReference type="ARBA" id="ARBA00022741"/>
    </source>
</evidence>
<dbReference type="Pfam" id="PF00270">
    <property type="entry name" value="DEAD"/>
    <property type="match status" value="1"/>
</dbReference>
<dbReference type="STRING" id="69332.A0A388L679"/>
<evidence type="ECO:0000259" key="8">
    <source>
        <dbReference type="PROSITE" id="PS51192"/>
    </source>
</evidence>
<feature type="compositionally biased region" description="Basic and acidic residues" evidence="7">
    <location>
        <begin position="22"/>
        <end position="31"/>
    </location>
</feature>
<dbReference type="Gene3D" id="3.40.50.300">
    <property type="entry name" value="P-loop containing nucleotide triphosphate hydrolases"/>
    <property type="match status" value="1"/>
</dbReference>
<name>A0A388L679_CHABU</name>
<dbReference type="InterPro" id="IPR027417">
    <property type="entry name" value="P-loop_NTPase"/>
</dbReference>
<keyword evidence="3 6" id="KW-0347">Helicase</keyword>
<feature type="compositionally biased region" description="Basic and acidic residues" evidence="7">
    <location>
        <begin position="173"/>
        <end position="186"/>
    </location>
</feature>
<feature type="region of interest" description="Disordered" evidence="7">
    <location>
        <begin position="136"/>
        <end position="250"/>
    </location>
</feature>
<dbReference type="GO" id="GO:0016787">
    <property type="term" value="F:hydrolase activity"/>
    <property type="evidence" value="ECO:0007669"/>
    <property type="project" value="UniProtKB-KW"/>
</dbReference>
<evidence type="ECO:0000256" key="6">
    <source>
        <dbReference type="RuleBase" id="RU365068"/>
    </source>
</evidence>
<evidence type="ECO:0000256" key="2">
    <source>
        <dbReference type="ARBA" id="ARBA00022801"/>
    </source>
</evidence>
<keyword evidence="4 6" id="KW-0067">ATP-binding</keyword>
<evidence type="ECO:0000313" key="10">
    <source>
        <dbReference type="EMBL" id="GBG77809.1"/>
    </source>
</evidence>